<reference evidence="6 7" key="1">
    <citation type="journal article" date="2020" name="IScience">
        <title>Genome Sequencing of the Endangered Kingdonia uniflora (Circaeasteraceae, Ranunculales) Reveals Potential Mechanisms of Evolutionary Specialization.</title>
        <authorList>
            <person name="Sun Y."/>
            <person name="Deng T."/>
            <person name="Zhang A."/>
            <person name="Moore M.J."/>
            <person name="Landis J.B."/>
            <person name="Lin N."/>
            <person name="Zhang H."/>
            <person name="Zhang X."/>
            <person name="Huang J."/>
            <person name="Zhang X."/>
            <person name="Sun H."/>
            <person name="Wang H."/>
        </authorList>
    </citation>
    <scope>NUCLEOTIDE SEQUENCE [LARGE SCALE GENOMIC DNA]</scope>
    <source>
        <strain evidence="6">TB1705</strain>
        <tissue evidence="6">Leaf</tissue>
    </source>
</reference>
<dbReference type="GO" id="GO:0051082">
    <property type="term" value="F:unfolded protein binding"/>
    <property type="evidence" value="ECO:0007669"/>
    <property type="project" value="InterPro"/>
</dbReference>
<dbReference type="Gene3D" id="3.30.565.10">
    <property type="entry name" value="Histidine kinase-like ATPase, C-terminal domain"/>
    <property type="match status" value="1"/>
</dbReference>
<dbReference type="GO" id="GO:0016887">
    <property type="term" value="F:ATP hydrolysis activity"/>
    <property type="evidence" value="ECO:0007669"/>
    <property type="project" value="InterPro"/>
</dbReference>
<protein>
    <recommendedName>
        <fullName evidence="8">Heat shock protein 90</fullName>
    </recommendedName>
</protein>
<keyword evidence="3" id="KW-0067">ATP-binding</keyword>
<dbReference type="Proteomes" id="UP000541444">
    <property type="component" value="Unassembled WGS sequence"/>
</dbReference>
<evidence type="ECO:0000256" key="1">
    <source>
        <dbReference type="ARBA" id="ARBA00008239"/>
    </source>
</evidence>
<evidence type="ECO:0000256" key="2">
    <source>
        <dbReference type="ARBA" id="ARBA00022741"/>
    </source>
</evidence>
<dbReference type="PANTHER" id="PTHR11528">
    <property type="entry name" value="HEAT SHOCK PROTEIN 90 FAMILY MEMBER"/>
    <property type="match status" value="1"/>
</dbReference>
<dbReference type="SUPFAM" id="SSF55874">
    <property type="entry name" value="ATPase domain of HSP90 chaperone/DNA topoisomerase II/histidine kinase"/>
    <property type="match status" value="1"/>
</dbReference>
<dbReference type="AlphaFoldDB" id="A0A7J7LQ18"/>
<organism evidence="6 7">
    <name type="scientific">Kingdonia uniflora</name>
    <dbReference type="NCBI Taxonomy" id="39325"/>
    <lineage>
        <taxon>Eukaryota</taxon>
        <taxon>Viridiplantae</taxon>
        <taxon>Streptophyta</taxon>
        <taxon>Embryophyta</taxon>
        <taxon>Tracheophyta</taxon>
        <taxon>Spermatophyta</taxon>
        <taxon>Magnoliopsida</taxon>
        <taxon>Ranunculales</taxon>
        <taxon>Circaeasteraceae</taxon>
        <taxon>Kingdonia</taxon>
    </lineage>
</organism>
<evidence type="ECO:0000313" key="7">
    <source>
        <dbReference type="Proteomes" id="UP000541444"/>
    </source>
</evidence>
<dbReference type="InterPro" id="IPR020575">
    <property type="entry name" value="Hsp90_N"/>
</dbReference>
<feature type="compositionally biased region" description="Acidic residues" evidence="5">
    <location>
        <begin position="132"/>
        <end position="145"/>
    </location>
</feature>
<evidence type="ECO:0000256" key="5">
    <source>
        <dbReference type="SAM" id="MobiDB-lite"/>
    </source>
</evidence>
<name>A0A7J7LQ18_9MAGN</name>
<dbReference type="OrthoDB" id="28737at2759"/>
<sequence>MIAQSGTSKFLKALKENKELGADNGLIGQFGVRLYSAFLVADKVSVSTKSPRSDKQYIWEAVADSSSYVIKEVIDPEKMLRRGTQITLHGYRPDGKYEFSEPTRVSGLMKNYSQFVSFLIYTWQEKSRSVEVEEEEVKEGEEEKPEGEKKKKKNNVTEKYWDWELGNETKPIRMRNSKELEKEENQEFYKKTFNEFLDPLAHTHFTTE</sequence>
<evidence type="ECO:0000256" key="4">
    <source>
        <dbReference type="ARBA" id="ARBA00023186"/>
    </source>
</evidence>
<dbReference type="GO" id="GO:0005524">
    <property type="term" value="F:ATP binding"/>
    <property type="evidence" value="ECO:0007669"/>
    <property type="project" value="UniProtKB-KW"/>
</dbReference>
<feature type="region of interest" description="Disordered" evidence="5">
    <location>
        <begin position="131"/>
        <end position="153"/>
    </location>
</feature>
<accession>A0A7J7LQ18</accession>
<proteinExistence type="inferred from homology"/>
<feature type="non-terminal residue" evidence="6">
    <location>
        <position position="1"/>
    </location>
</feature>
<dbReference type="InterPro" id="IPR036890">
    <property type="entry name" value="HATPase_C_sf"/>
</dbReference>
<dbReference type="Pfam" id="PF00183">
    <property type="entry name" value="HSP90"/>
    <property type="match status" value="1"/>
</dbReference>
<evidence type="ECO:0000313" key="6">
    <source>
        <dbReference type="EMBL" id="KAF6144755.1"/>
    </source>
</evidence>
<keyword evidence="2" id="KW-0547">Nucleotide-binding</keyword>
<dbReference type="EMBL" id="JACGCM010002112">
    <property type="protein sequence ID" value="KAF6144755.1"/>
    <property type="molecule type" value="Genomic_DNA"/>
</dbReference>
<keyword evidence="7" id="KW-1185">Reference proteome</keyword>
<comment type="similarity">
    <text evidence="1">Belongs to the heat shock protein 90 family.</text>
</comment>
<dbReference type="GO" id="GO:0140662">
    <property type="term" value="F:ATP-dependent protein folding chaperone"/>
    <property type="evidence" value="ECO:0007669"/>
    <property type="project" value="InterPro"/>
</dbReference>
<dbReference type="Gene3D" id="3.30.230.80">
    <property type="match status" value="1"/>
</dbReference>
<gene>
    <name evidence="6" type="ORF">GIB67_016829</name>
</gene>
<dbReference type="InterPro" id="IPR001404">
    <property type="entry name" value="Hsp90_fam"/>
</dbReference>
<evidence type="ECO:0008006" key="8">
    <source>
        <dbReference type="Google" id="ProtNLM"/>
    </source>
</evidence>
<keyword evidence="4" id="KW-0143">Chaperone</keyword>
<comment type="caution">
    <text evidence="6">The sequence shown here is derived from an EMBL/GenBank/DDBJ whole genome shotgun (WGS) entry which is preliminary data.</text>
</comment>
<evidence type="ECO:0000256" key="3">
    <source>
        <dbReference type="ARBA" id="ARBA00022840"/>
    </source>
</evidence>
<dbReference type="PRINTS" id="PR00775">
    <property type="entry name" value="HEATSHOCK90"/>
</dbReference>